<reference evidence="3" key="1">
    <citation type="submission" date="2023-07" db="EMBL/GenBank/DDBJ databases">
        <authorList>
            <person name="Ivanov I."/>
            <person name="Teneva D."/>
            <person name="Stoikov I."/>
        </authorList>
    </citation>
    <scope>NUCLEOTIDE SEQUENCE</scope>
    <source>
        <strain evidence="3">4475</strain>
    </source>
</reference>
<evidence type="ECO:0000313" key="3">
    <source>
        <dbReference type="EMBL" id="CAJ1003148.1"/>
    </source>
</evidence>
<dbReference type="Pfam" id="PF01841">
    <property type="entry name" value="Transglut_core"/>
    <property type="match status" value="1"/>
</dbReference>
<proteinExistence type="predicted"/>
<evidence type="ECO:0000256" key="1">
    <source>
        <dbReference type="SAM" id="Phobius"/>
    </source>
</evidence>
<dbReference type="PANTHER" id="PTHR38339">
    <property type="entry name" value="TRANSGLUTAMINASE DOMAIN PROTEIN"/>
    <property type="match status" value="1"/>
</dbReference>
<dbReference type="SUPFAM" id="SSF54001">
    <property type="entry name" value="Cysteine proteinases"/>
    <property type="match status" value="1"/>
</dbReference>
<dbReference type="SMART" id="SM00460">
    <property type="entry name" value="TGc"/>
    <property type="match status" value="1"/>
</dbReference>
<feature type="transmembrane region" description="Helical" evidence="1">
    <location>
        <begin position="384"/>
        <end position="401"/>
    </location>
</feature>
<keyword evidence="1" id="KW-0812">Transmembrane</keyword>
<dbReference type="KEGG" id="bayd:BSPP4475_12535"/>
<dbReference type="AlphaFoldDB" id="A0AA48M8D7"/>
<feature type="domain" description="Transglutaminase-like" evidence="2">
    <location>
        <begin position="173"/>
        <end position="233"/>
    </location>
</feature>
<dbReference type="InterPro" id="IPR038765">
    <property type="entry name" value="Papain-like_cys_pep_sf"/>
</dbReference>
<dbReference type="Proteomes" id="UP001189619">
    <property type="component" value="Chromosome"/>
</dbReference>
<name>A0AA48M8D7_9BACL</name>
<protein>
    <submittedName>
        <fullName evidence="3">TGc domain-containing protein</fullName>
    </submittedName>
</protein>
<evidence type="ECO:0000313" key="4">
    <source>
        <dbReference type="Proteomes" id="UP001189619"/>
    </source>
</evidence>
<keyword evidence="1" id="KW-1133">Transmembrane helix</keyword>
<keyword evidence="1" id="KW-0472">Membrane</keyword>
<organism evidence="3 4">
    <name type="scientific">Brevibacillus aydinogluensis</name>
    <dbReference type="NCBI Taxonomy" id="927786"/>
    <lineage>
        <taxon>Bacteria</taxon>
        <taxon>Bacillati</taxon>
        <taxon>Bacillota</taxon>
        <taxon>Bacilli</taxon>
        <taxon>Bacillales</taxon>
        <taxon>Paenibacillaceae</taxon>
        <taxon>Brevibacillus</taxon>
    </lineage>
</organism>
<sequence length="427" mass="48928">MEQRYQLVYKKTKTYRIDYTYDNRQRSQVDLWLALPAPSMSQRNIRILSQTPPQETALLPTGNPLAYYEIGAGQRVVLSFSFDAYETRLVPVKASGDQTVRETDGAAVLTDEERQFYLRSTPLVPVTDEIREEALRIVGDAREPIEQARRLFDHIVAHYRYHWPPQERGALAMRCHKKGDCGEFAFLFAAYCRSLDIPCRTVIGAWATGTFQPHAWNEFFVDGVGWIPVDASVAAVMKNPVKQLAFVTRYGTRSSGRSYFGNLEGKRIIFSFDSSLPLIPAYPDDTQPPVPEGYQSFMVGGEMLAWGYRSQQGNAPYLQPAYVRFSGKPEPDKVSDYMGTWRVHETAFGSAASLWIKRISFVLFFLFLFLYHGLSLFQMRLERLNTLSTAFFTLLLLTLILRREAYWVTYLFAVLMTLSLLSSFQLY</sequence>
<dbReference type="InterPro" id="IPR002931">
    <property type="entry name" value="Transglutaminase-like"/>
</dbReference>
<dbReference type="EMBL" id="OY569118">
    <property type="protein sequence ID" value="CAJ1003148.1"/>
    <property type="molecule type" value="Genomic_DNA"/>
</dbReference>
<keyword evidence="4" id="KW-1185">Reference proteome</keyword>
<accession>A0AA48M8D7</accession>
<gene>
    <name evidence="3" type="ORF">BSPP4475_12535</name>
</gene>
<evidence type="ECO:0000259" key="2">
    <source>
        <dbReference type="SMART" id="SM00460"/>
    </source>
</evidence>
<feature type="transmembrane region" description="Helical" evidence="1">
    <location>
        <begin position="359"/>
        <end position="377"/>
    </location>
</feature>
<feature type="transmembrane region" description="Helical" evidence="1">
    <location>
        <begin position="407"/>
        <end position="426"/>
    </location>
</feature>
<dbReference type="RefSeq" id="WP_171566501.1">
    <property type="nucleotide sequence ID" value="NZ_OY569118.1"/>
</dbReference>
<dbReference type="PANTHER" id="PTHR38339:SF1">
    <property type="entry name" value="TRANSGLUTAMINASE-LIKE DOMAIN-CONTAINING PROTEIN"/>
    <property type="match status" value="1"/>
</dbReference>
<dbReference type="Gene3D" id="3.10.620.30">
    <property type="match status" value="1"/>
</dbReference>